<dbReference type="SUPFAM" id="SSF81665">
    <property type="entry name" value="Calcium ATPase, transmembrane domain M"/>
    <property type="match status" value="1"/>
</dbReference>
<dbReference type="PRINTS" id="PR00120">
    <property type="entry name" value="HATPASE"/>
</dbReference>
<evidence type="ECO:0000256" key="8">
    <source>
        <dbReference type="ARBA" id="ARBA00022989"/>
    </source>
</evidence>
<dbReference type="InterPro" id="IPR036163">
    <property type="entry name" value="HMA_dom_sf"/>
</dbReference>
<evidence type="ECO:0000256" key="2">
    <source>
        <dbReference type="ARBA" id="ARBA00006024"/>
    </source>
</evidence>
<dbReference type="SFLD" id="SFLDS00003">
    <property type="entry name" value="Haloacid_Dehalogenase"/>
    <property type="match status" value="1"/>
</dbReference>
<feature type="transmembrane region" description="Helical" evidence="10">
    <location>
        <begin position="180"/>
        <end position="198"/>
    </location>
</feature>
<keyword evidence="8 10" id="KW-1133">Transmembrane helix</keyword>
<accession>A0ABY1JDX2</accession>
<dbReference type="SUPFAM" id="SSF56784">
    <property type="entry name" value="HAD-like"/>
    <property type="match status" value="1"/>
</dbReference>
<evidence type="ECO:0000313" key="13">
    <source>
        <dbReference type="Proteomes" id="UP000185093"/>
    </source>
</evidence>
<comment type="caution">
    <text evidence="12">The sequence shown here is derived from an EMBL/GenBank/DDBJ whole genome shotgun (WGS) entry which is preliminary data.</text>
</comment>
<dbReference type="PRINTS" id="PR00119">
    <property type="entry name" value="CATATPASE"/>
</dbReference>
<dbReference type="InterPro" id="IPR027256">
    <property type="entry name" value="P-typ_ATPase_IB"/>
</dbReference>
<dbReference type="SUPFAM" id="SSF55008">
    <property type="entry name" value="HMA, heavy metal-associated domain"/>
    <property type="match status" value="1"/>
</dbReference>
<keyword evidence="13" id="KW-1185">Reference proteome</keyword>
<dbReference type="InterPro" id="IPR017969">
    <property type="entry name" value="Heavy-metal-associated_CS"/>
</dbReference>
<feature type="transmembrane region" description="Helical" evidence="10">
    <location>
        <begin position="333"/>
        <end position="354"/>
    </location>
</feature>
<dbReference type="InterPro" id="IPR023214">
    <property type="entry name" value="HAD_sf"/>
</dbReference>
<feature type="transmembrane region" description="Helical" evidence="10">
    <location>
        <begin position="119"/>
        <end position="136"/>
    </location>
</feature>
<dbReference type="InterPro" id="IPR006121">
    <property type="entry name" value="HMA_dom"/>
</dbReference>
<evidence type="ECO:0000256" key="6">
    <source>
        <dbReference type="ARBA" id="ARBA00022840"/>
    </source>
</evidence>
<protein>
    <submittedName>
        <fullName evidence="12">Cu+-exporting ATPase</fullName>
    </submittedName>
</protein>
<feature type="domain" description="HMA" evidence="11">
    <location>
        <begin position="10"/>
        <end position="75"/>
    </location>
</feature>
<dbReference type="InterPro" id="IPR023298">
    <property type="entry name" value="ATPase_P-typ_TM_dom_sf"/>
</dbReference>
<dbReference type="PROSITE" id="PS00154">
    <property type="entry name" value="ATPASE_E1_E2"/>
    <property type="match status" value="1"/>
</dbReference>
<dbReference type="InterPro" id="IPR018303">
    <property type="entry name" value="ATPase_P-typ_P_site"/>
</dbReference>
<keyword evidence="4 10" id="KW-0479">Metal-binding</keyword>
<dbReference type="PROSITE" id="PS50846">
    <property type="entry name" value="HMA_2"/>
    <property type="match status" value="1"/>
</dbReference>
<feature type="transmembrane region" description="Helical" evidence="10">
    <location>
        <begin position="94"/>
        <end position="113"/>
    </location>
</feature>
<evidence type="ECO:0000256" key="5">
    <source>
        <dbReference type="ARBA" id="ARBA00022741"/>
    </source>
</evidence>
<dbReference type="SUPFAM" id="SSF81653">
    <property type="entry name" value="Calcium ATPase, transduction domain A"/>
    <property type="match status" value="1"/>
</dbReference>
<dbReference type="InterPro" id="IPR008250">
    <property type="entry name" value="ATPase_P-typ_transduc_dom_A_sf"/>
</dbReference>
<evidence type="ECO:0000256" key="9">
    <source>
        <dbReference type="ARBA" id="ARBA00023136"/>
    </source>
</evidence>
<evidence type="ECO:0000256" key="10">
    <source>
        <dbReference type="RuleBase" id="RU362081"/>
    </source>
</evidence>
<dbReference type="InterPro" id="IPR044492">
    <property type="entry name" value="P_typ_ATPase_HD_dom"/>
</dbReference>
<dbReference type="CDD" id="cd02094">
    <property type="entry name" value="P-type_ATPase_Cu-like"/>
    <property type="match status" value="1"/>
</dbReference>
<keyword evidence="10" id="KW-1003">Cell membrane</keyword>
<evidence type="ECO:0000256" key="1">
    <source>
        <dbReference type="ARBA" id="ARBA00004127"/>
    </source>
</evidence>
<dbReference type="NCBIfam" id="TIGR01494">
    <property type="entry name" value="ATPase_P-type"/>
    <property type="match status" value="1"/>
</dbReference>
<feature type="transmembrane region" description="Helical" evidence="10">
    <location>
        <begin position="680"/>
        <end position="699"/>
    </location>
</feature>
<dbReference type="Proteomes" id="UP000185093">
    <property type="component" value="Unassembled WGS sequence"/>
</dbReference>
<dbReference type="Gene3D" id="3.30.70.100">
    <property type="match status" value="1"/>
</dbReference>
<keyword evidence="7" id="KW-1278">Translocase</keyword>
<keyword evidence="6 10" id="KW-0067">ATP-binding</keyword>
<dbReference type="EMBL" id="FSQZ01000001">
    <property type="protein sequence ID" value="SIN70671.1"/>
    <property type="molecule type" value="Genomic_DNA"/>
</dbReference>
<dbReference type="InterPro" id="IPR036412">
    <property type="entry name" value="HAD-like_sf"/>
</dbReference>
<organism evidence="12 13">
    <name type="scientific">Acetomicrobium flavidum</name>
    <dbReference type="NCBI Taxonomy" id="49896"/>
    <lineage>
        <taxon>Bacteria</taxon>
        <taxon>Thermotogati</taxon>
        <taxon>Synergistota</taxon>
        <taxon>Synergistia</taxon>
        <taxon>Synergistales</taxon>
        <taxon>Acetomicrobiaceae</taxon>
        <taxon>Acetomicrobium</taxon>
    </lineage>
</organism>
<dbReference type="CDD" id="cd00371">
    <property type="entry name" value="HMA"/>
    <property type="match status" value="1"/>
</dbReference>
<reference evidence="12 13" key="1">
    <citation type="submission" date="2016-11" db="EMBL/GenBank/DDBJ databases">
        <authorList>
            <person name="Varghese N."/>
            <person name="Submissions S."/>
        </authorList>
    </citation>
    <scope>NUCLEOTIDE SEQUENCE [LARGE SCALE GENOMIC DNA]</scope>
    <source>
        <strain evidence="12 13">DSM 20664</strain>
    </source>
</reference>
<name>A0ABY1JDX2_9BACT</name>
<dbReference type="InterPro" id="IPR023299">
    <property type="entry name" value="ATPase_P-typ_cyto_dom_N"/>
</dbReference>
<dbReference type="RefSeq" id="WP_074199706.1">
    <property type="nucleotide sequence ID" value="NZ_FSQZ01000001.1"/>
</dbReference>
<dbReference type="Gene3D" id="2.70.150.10">
    <property type="entry name" value="Calcium-transporting ATPase, cytoplasmic transduction domain A"/>
    <property type="match status" value="1"/>
</dbReference>
<evidence type="ECO:0000313" key="12">
    <source>
        <dbReference type="EMBL" id="SIN70671.1"/>
    </source>
</evidence>
<dbReference type="Pfam" id="PF00403">
    <property type="entry name" value="HMA"/>
    <property type="match status" value="1"/>
</dbReference>
<comment type="subcellular location">
    <subcellularLocation>
        <location evidence="10">Cell membrane</location>
    </subcellularLocation>
    <subcellularLocation>
        <location evidence="1">Endomembrane system</location>
        <topology evidence="1">Multi-pass membrane protein</topology>
    </subcellularLocation>
</comment>
<dbReference type="Gene3D" id="3.40.1110.10">
    <property type="entry name" value="Calcium-transporting ATPase, cytoplasmic domain N"/>
    <property type="match status" value="1"/>
</dbReference>
<dbReference type="InterPro" id="IPR059000">
    <property type="entry name" value="ATPase_P-type_domA"/>
</dbReference>
<dbReference type="Pfam" id="PF00702">
    <property type="entry name" value="Hydrolase"/>
    <property type="match status" value="1"/>
</dbReference>
<dbReference type="PANTHER" id="PTHR43520:SF8">
    <property type="entry name" value="P-TYPE CU(+) TRANSPORTER"/>
    <property type="match status" value="1"/>
</dbReference>
<dbReference type="PANTHER" id="PTHR43520">
    <property type="entry name" value="ATP7, ISOFORM B"/>
    <property type="match status" value="1"/>
</dbReference>
<sequence>MISTTSTEEKKRSFRITGMTCATCAMIVERALMKVDGVKFAAVNLATETAFVILEKDVPQVILEEAVKKAGYGVSYESREDFEVRRFLAFKRSVILAWSLTAPLMMLMFLHMAGHHMPWFSFIEVLASALVVFVAGRRTIKGAWIALTHFHANMDVLVFLGSVMSFLTALLAMAGLFEVSFGSVGAMIMSIHLTGRYIESRLRDRATKEIKSLLKLKAQEALLLTDDGSEITVPIEAVKEGSFVLVKPGERVPVDGEIVDGISSVDESMITGEPVPALKRSGDRLISGSLNLSGLLKVRVDRVGEDTFLSQMISLIQEAQGSKVPIQAFADRVTNVFVPVVVMLAVISSVLWAFNMDKWAGFLDMARQILPWVTRVDDPLSFGVFVFVTTIVIACPCALGLATPMALVTGTSKAMRHGLVIRNGEAIQTTKDIGIVMFDKTGTLTLGSPKVVDHNLEDEAANIAGALESLSNHPLGKAISELKKFDVKIEEFEEIVGEGVKGKVDGRVYEVGRPADASVYEALLEKGYIVVEVKRDGFIMGYIAIFDPIREDSFEAVKCLKDMGIEVVLVTGDNEITAKTVAKALGIDEVHWGVRPEDKMSIVRDYQATGKKVMMTGDGMNDAAALKAADVGVAMGSGTDLAIDSADVVILQGGAAKVVSLIEISKETFRVIRQNLKWAFGYNVVAIPLAMSGLLHPIIAEGAMALSSISVIINSLRIK</sequence>
<keyword evidence="9 10" id="KW-0472">Membrane</keyword>
<dbReference type="InterPro" id="IPR001757">
    <property type="entry name" value="P_typ_ATPase"/>
</dbReference>
<comment type="similarity">
    <text evidence="2 10">Belongs to the cation transport ATPase (P-type) (TC 3.A.3) family. Type IB subfamily.</text>
</comment>
<evidence type="ECO:0000256" key="3">
    <source>
        <dbReference type="ARBA" id="ARBA00022692"/>
    </source>
</evidence>
<feature type="transmembrane region" description="Helical" evidence="10">
    <location>
        <begin position="380"/>
        <end position="407"/>
    </location>
</feature>
<dbReference type="SFLD" id="SFLDG00002">
    <property type="entry name" value="C1.7:_P-type_atpase_like"/>
    <property type="match status" value="1"/>
</dbReference>
<dbReference type="NCBIfam" id="TIGR01525">
    <property type="entry name" value="ATPase-IB_hvy"/>
    <property type="match status" value="1"/>
</dbReference>
<feature type="transmembrane region" description="Helical" evidence="10">
    <location>
        <begin position="156"/>
        <end position="174"/>
    </location>
</feature>
<proteinExistence type="inferred from homology"/>
<evidence type="ECO:0000259" key="11">
    <source>
        <dbReference type="PROSITE" id="PS50846"/>
    </source>
</evidence>
<keyword evidence="3 10" id="KW-0812">Transmembrane</keyword>
<evidence type="ECO:0000256" key="4">
    <source>
        <dbReference type="ARBA" id="ARBA00022723"/>
    </source>
</evidence>
<dbReference type="Pfam" id="PF00122">
    <property type="entry name" value="E1-E2_ATPase"/>
    <property type="match status" value="1"/>
</dbReference>
<keyword evidence="5 10" id="KW-0547">Nucleotide-binding</keyword>
<dbReference type="Gene3D" id="3.40.50.1000">
    <property type="entry name" value="HAD superfamily/HAD-like"/>
    <property type="match status" value="1"/>
</dbReference>
<dbReference type="PROSITE" id="PS01047">
    <property type="entry name" value="HMA_1"/>
    <property type="match status" value="1"/>
</dbReference>
<evidence type="ECO:0000256" key="7">
    <source>
        <dbReference type="ARBA" id="ARBA00022967"/>
    </source>
</evidence>
<dbReference type="SFLD" id="SFLDF00027">
    <property type="entry name" value="p-type_atpase"/>
    <property type="match status" value="1"/>
</dbReference>
<gene>
    <name evidence="12" type="ORF">SAMN05444368_1355</name>
</gene>